<evidence type="ECO:0000256" key="1">
    <source>
        <dbReference type="ARBA" id="ARBA00005525"/>
    </source>
</evidence>
<comment type="similarity">
    <text evidence="1">Belongs to the pyrroline-5-carboxylate reductase family.</text>
</comment>
<dbReference type="STRING" id="154981.AKJ29_18275"/>
<dbReference type="Pfam" id="PF03807">
    <property type="entry name" value="F420_oxidored"/>
    <property type="match status" value="1"/>
</dbReference>
<evidence type="ECO:0000313" key="4">
    <source>
        <dbReference type="Proteomes" id="UP000050471"/>
    </source>
</evidence>
<evidence type="ECO:0000313" key="3">
    <source>
        <dbReference type="EMBL" id="KPN64545.1"/>
    </source>
</evidence>
<name>A0A0P7J7S7_9RHOB</name>
<dbReference type="GO" id="GO:0055129">
    <property type="term" value="P:L-proline biosynthetic process"/>
    <property type="evidence" value="ECO:0007669"/>
    <property type="project" value="TreeGrafter"/>
</dbReference>
<accession>A0A0P7J7S7</accession>
<dbReference type="RefSeq" id="WP_055188897.1">
    <property type="nucleotide sequence ID" value="NZ_FPBS01000001.1"/>
</dbReference>
<dbReference type="SUPFAM" id="SSF51735">
    <property type="entry name" value="NAD(P)-binding Rossmann-fold domains"/>
    <property type="match status" value="1"/>
</dbReference>
<dbReference type="Proteomes" id="UP000050471">
    <property type="component" value="Unassembled WGS sequence"/>
</dbReference>
<gene>
    <name evidence="3" type="ORF">AKJ29_18275</name>
</gene>
<feature type="domain" description="Pyrroline-5-carboxylate reductase catalytic N-terminal" evidence="2">
    <location>
        <begin position="3"/>
        <end position="90"/>
    </location>
</feature>
<reference evidence="3 4" key="1">
    <citation type="submission" date="2015-09" db="EMBL/GenBank/DDBJ databases">
        <title>Draft genome sequence of Aliiroseovarius crassostreae CV919-312TSm, the causative agent of Roseovarius Oyster Disease (formerly Juvenile Oyster Disease).</title>
        <authorList>
            <person name="Kessner L."/>
            <person name="Spinard E."/>
            <person name="Nelson D."/>
        </authorList>
    </citation>
    <scope>NUCLEOTIDE SEQUENCE [LARGE SCALE GENOMIC DNA]</scope>
    <source>
        <strain evidence="3 4">CV919-312</strain>
    </source>
</reference>
<keyword evidence="4" id="KW-1185">Reference proteome</keyword>
<dbReference type="InterPro" id="IPR028939">
    <property type="entry name" value="P5C_Rdtase_cat_N"/>
</dbReference>
<dbReference type="Gene3D" id="3.40.50.720">
    <property type="entry name" value="NAD(P)-binding Rossmann-like Domain"/>
    <property type="match status" value="1"/>
</dbReference>
<evidence type="ECO:0000259" key="2">
    <source>
        <dbReference type="Pfam" id="PF03807"/>
    </source>
</evidence>
<dbReference type="PANTHER" id="PTHR11645:SF13">
    <property type="entry name" value="PYRROLINE-5-CARBOXYLATE REDUCTASE CATALYTIC N-TERMINAL DOMAIN-CONTAINING PROTEIN"/>
    <property type="match status" value="1"/>
</dbReference>
<dbReference type="GO" id="GO:0004735">
    <property type="term" value="F:pyrroline-5-carboxylate reductase activity"/>
    <property type="evidence" value="ECO:0007669"/>
    <property type="project" value="TreeGrafter"/>
</dbReference>
<organism evidence="3 4">
    <name type="scientific">Aliiroseovarius crassostreae</name>
    <dbReference type="NCBI Taxonomy" id="154981"/>
    <lineage>
        <taxon>Bacteria</taxon>
        <taxon>Pseudomonadati</taxon>
        <taxon>Pseudomonadota</taxon>
        <taxon>Alphaproteobacteria</taxon>
        <taxon>Rhodobacterales</taxon>
        <taxon>Paracoccaceae</taxon>
        <taxon>Aliiroseovarius</taxon>
    </lineage>
</organism>
<protein>
    <recommendedName>
        <fullName evidence="2">Pyrroline-5-carboxylate reductase catalytic N-terminal domain-containing protein</fullName>
    </recommendedName>
</protein>
<dbReference type="PANTHER" id="PTHR11645">
    <property type="entry name" value="PYRROLINE-5-CARBOXYLATE REDUCTASE"/>
    <property type="match status" value="1"/>
</dbReference>
<comment type="caution">
    <text evidence="3">The sequence shown here is derived from an EMBL/GenBank/DDBJ whole genome shotgun (WGS) entry which is preliminary data.</text>
</comment>
<proteinExistence type="inferred from homology"/>
<sequence>MARIGFIGTGTIASAMVAGLAGQGHQILISPRNREVAERLCQAHAGVEIAENAAIAAGADVVFVCLLAHVAQDVLPGLSFHPAQTVISVMTDLPFADLQRLCAPATDLAIAIPLPSIATGGSALPVYPDNAQLAMLFGERNRLIPCRDERALNAHFAASALASPILDQMRQGAVWLADQTGDSKMAEAFVATMFSGFLSNMAADDEVGFERLLQDLSTEGGLNASLRDHMRDKEALKALREGLDLLKPRLDL</sequence>
<dbReference type="InterPro" id="IPR036291">
    <property type="entry name" value="NAD(P)-bd_dom_sf"/>
</dbReference>
<dbReference type="EMBL" id="LKBA01000004">
    <property type="protein sequence ID" value="KPN64545.1"/>
    <property type="molecule type" value="Genomic_DNA"/>
</dbReference>
<dbReference type="AlphaFoldDB" id="A0A0P7J7S7"/>